<organism evidence="3 4">
    <name type="scientific">Lysinibacillus boronitolerans JCM 21713 = 10a = NBRC 103108</name>
    <dbReference type="NCBI Taxonomy" id="1294264"/>
    <lineage>
        <taxon>Bacteria</taxon>
        <taxon>Bacillati</taxon>
        <taxon>Bacillota</taxon>
        <taxon>Bacilli</taxon>
        <taxon>Bacillales</taxon>
        <taxon>Bacillaceae</taxon>
        <taxon>Lysinibacillus</taxon>
    </lineage>
</organism>
<dbReference type="Proteomes" id="UP000030487">
    <property type="component" value="Unassembled WGS sequence"/>
</dbReference>
<reference evidence="3 4" key="1">
    <citation type="submission" date="2014-02" db="EMBL/GenBank/DDBJ databases">
        <title>Draft genome sequence of Lysinibacillus boronitolerans NBRC 103108.</title>
        <authorList>
            <person name="Zhang F."/>
            <person name="Wang G."/>
            <person name="Zhang L."/>
        </authorList>
    </citation>
    <scope>NUCLEOTIDE SEQUENCE [LARGE SCALE GENOMIC DNA]</scope>
    <source>
        <strain evidence="3 4">NBRC 103108</strain>
    </source>
</reference>
<dbReference type="Gene3D" id="2.60.40.1640">
    <property type="entry name" value="Conserved domain protein"/>
    <property type="match status" value="1"/>
</dbReference>
<evidence type="ECO:0000259" key="2">
    <source>
        <dbReference type="Pfam" id="PF13786"/>
    </source>
</evidence>
<keyword evidence="1" id="KW-0812">Transmembrane</keyword>
<dbReference type="Pfam" id="PF13786">
    <property type="entry name" value="DUF4179"/>
    <property type="match status" value="1"/>
</dbReference>
<keyword evidence="4" id="KW-1185">Reference proteome</keyword>
<dbReference type="RefSeq" id="WP_036075624.1">
    <property type="nucleotide sequence ID" value="NZ_AVCW01000026.1"/>
</dbReference>
<keyword evidence="1" id="KW-1133">Transmembrane helix</keyword>
<dbReference type="InterPro" id="IPR025436">
    <property type="entry name" value="DUF4179"/>
</dbReference>
<evidence type="ECO:0000313" key="3">
    <source>
        <dbReference type="EMBL" id="KGR88760.1"/>
    </source>
</evidence>
<dbReference type="Gene3D" id="2.60.40.1630">
    <property type="entry name" value="bacillus anthracis domain"/>
    <property type="match status" value="1"/>
</dbReference>
<evidence type="ECO:0000313" key="4">
    <source>
        <dbReference type="Proteomes" id="UP000030487"/>
    </source>
</evidence>
<protein>
    <submittedName>
        <fullName evidence="3">ECF-type sigma factor negative effector</fullName>
    </submittedName>
</protein>
<feature type="transmembrane region" description="Helical" evidence="1">
    <location>
        <begin position="47"/>
        <end position="67"/>
    </location>
</feature>
<comment type="caution">
    <text evidence="3">The sequence shown here is derived from an EMBL/GenBank/DDBJ whole genome shotgun (WGS) entry which is preliminary data.</text>
</comment>
<sequence>MNEKDIIKLEIEEIEPVEISDWEKMNIEKSVLRSTSRKKYSLKKWKWVSMVAMLTFIFTSSVIWLPAVANRLPIVQQLLKSNDNPQLQVFSENATIINQIDESNGTSIELAEAFFDGTIVSVSYEMKHEEPIDEPPLFWNGDLEVNGNKLDVLSHQIIKKNDATWIGMFTARISDKAMDETINLQWRPKDFKGMKNTTLVEGAWNFQLELTPTRAYSRKINKPFGNEQYQLLCNQITEGKYITTLYFEGNLDWDTEFLMVDIQDNLGNVYEQVGTTTIKSDSGRVNGFIEVFIPDSSIRTLVITPTIRIVDEKTLERKELVPLPSFTISLK</sequence>
<keyword evidence="1" id="KW-0472">Membrane</keyword>
<dbReference type="EMBL" id="JPVR01000056">
    <property type="protein sequence ID" value="KGR88760.1"/>
    <property type="molecule type" value="Genomic_DNA"/>
</dbReference>
<feature type="domain" description="DUF4179" evidence="2">
    <location>
        <begin position="41"/>
        <end position="127"/>
    </location>
</feature>
<gene>
    <name evidence="3" type="ORF">CD31_02755</name>
</gene>
<name>A0ABR4Y4M8_9BACI</name>
<proteinExistence type="predicted"/>
<evidence type="ECO:0000256" key="1">
    <source>
        <dbReference type="SAM" id="Phobius"/>
    </source>
</evidence>
<accession>A0ABR4Y4M8</accession>